<accession>A0ABX9FTV8</accession>
<evidence type="ECO:0000313" key="2">
    <source>
        <dbReference type="Proteomes" id="UP000253201"/>
    </source>
</evidence>
<proteinExistence type="predicted"/>
<organism evidence="1 2">
    <name type="scientific">Pseudocitrobacter faecalis</name>
    <dbReference type="NCBI Taxonomy" id="1398493"/>
    <lineage>
        <taxon>Bacteria</taxon>
        <taxon>Pseudomonadati</taxon>
        <taxon>Pseudomonadota</taxon>
        <taxon>Gammaproteobacteria</taxon>
        <taxon>Enterobacterales</taxon>
        <taxon>Enterobacteriaceae</taxon>
        <taxon>Pseudocitrobacter</taxon>
    </lineage>
</organism>
<comment type="caution">
    <text evidence="1">The sequence shown here is derived from an EMBL/GenBank/DDBJ whole genome shotgun (WGS) entry which is preliminary data.</text>
</comment>
<evidence type="ECO:0000313" key="1">
    <source>
        <dbReference type="EMBL" id="RBP09289.1"/>
    </source>
</evidence>
<reference evidence="1 2" key="1">
    <citation type="submission" date="2018-06" db="EMBL/GenBank/DDBJ databases">
        <title>Genomic Encyclopedia of Type Strains, Phase IV (KMG-IV): sequencing the most valuable type-strain genomes for metagenomic binning, comparative biology and taxonomic classification.</title>
        <authorList>
            <person name="Goeker M."/>
        </authorList>
    </citation>
    <scope>NUCLEOTIDE SEQUENCE [LARGE SCALE GENOMIC DNA]</scope>
    <source>
        <strain evidence="1 2">DSM 27453</strain>
    </source>
</reference>
<sequence length="76" mass="7571">MARNTGLTNLPVNIFGTSLLDNPPVVVGHNLVLNGGNSIDVLKGGSATTSSMAVAATTRLTVGPVTTHSTAGLAPM</sequence>
<gene>
    <name evidence="1" type="ORF">DFQ50_1074</name>
</gene>
<name>A0ABX9FTV8_9ENTR</name>
<dbReference type="EMBL" id="QNRL01000007">
    <property type="protein sequence ID" value="RBP09289.1"/>
    <property type="molecule type" value="Genomic_DNA"/>
</dbReference>
<dbReference type="Proteomes" id="UP000253201">
    <property type="component" value="Unassembled WGS sequence"/>
</dbReference>
<keyword evidence="2" id="KW-1185">Reference proteome</keyword>
<protein>
    <submittedName>
        <fullName evidence="1">Uncharacterized protein</fullName>
    </submittedName>
</protein>